<name>A0A8S1ZJB9_ARAAE</name>
<dbReference type="EMBL" id="LR999451">
    <property type="protein sequence ID" value="CAE5958837.1"/>
    <property type="molecule type" value="Genomic_DNA"/>
</dbReference>
<evidence type="ECO:0000256" key="6">
    <source>
        <dbReference type="ARBA" id="ARBA00022679"/>
    </source>
</evidence>
<keyword evidence="14 19" id="KW-0472">Membrane</keyword>
<keyword evidence="15" id="KW-0675">Receptor</keyword>
<dbReference type="InterPro" id="IPR051824">
    <property type="entry name" value="LRR_Rcpt-Like_S/T_Kinase"/>
</dbReference>
<keyword evidence="4" id="KW-0597">Phosphoprotein</keyword>
<dbReference type="AlphaFoldDB" id="A0A8S1ZJB9"/>
<dbReference type="Pfam" id="PF11721">
    <property type="entry name" value="Malectin"/>
    <property type="match status" value="1"/>
</dbReference>
<keyword evidence="7 19" id="KW-0812">Transmembrane</keyword>
<dbReference type="InterPro" id="IPR001611">
    <property type="entry name" value="Leu-rich_rpt"/>
</dbReference>
<dbReference type="EC" id="2.7.11.1" evidence="2"/>
<evidence type="ECO:0000256" key="3">
    <source>
        <dbReference type="ARBA" id="ARBA00022527"/>
    </source>
</evidence>
<keyword evidence="6" id="KW-0808">Transferase</keyword>
<dbReference type="SUPFAM" id="SSF52058">
    <property type="entry name" value="L domain-like"/>
    <property type="match status" value="1"/>
</dbReference>
<evidence type="ECO:0000256" key="12">
    <source>
        <dbReference type="ARBA" id="ARBA00022840"/>
    </source>
</evidence>
<evidence type="ECO:0000256" key="9">
    <source>
        <dbReference type="ARBA" id="ARBA00022737"/>
    </source>
</evidence>
<comment type="catalytic activity">
    <reaction evidence="18">
        <text>L-seryl-[protein] + ATP = O-phospho-L-seryl-[protein] + ADP + H(+)</text>
        <dbReference type="Rhea" id="RHEA:17989"/>
        <dbReference type="Rhea" id="RHEA-COMP:9863"/>
        <dbReference type="Rhea" id="RHEA-COMP:11604"/>
        <dbReference type="ChEBI" id="CHEBI:15378"/>
        <dbReference type="ChEBI" id="CHEBI:29999"/>
        <dbReference type="ChEBI" id="CHEBI:30616"/>
        <dbReference type="ChEBI" id="CHEBI:83421"/>
        <dbReference type="ChEBI" id="CHEBI:456216"/>
        <dbReference type="EC" id="2.7.11.1"/>
    </reaction>
</comment>
<evidence type="ECO:0000256" key="15">
    <source>
        <dbReference type="ARBA" id="ARBA00023170"/>
    </source>
</evidence>
<evidence type="ECO:0000256" key="11">
    <source>
        <dbReference type="ARBA" id="ARBA00022777"/>
    </source>
</evidence>
<evidence type="ECO:0000256" key="8">
    <source>
        <dbReference type="ARBA" id="ARBA00022729"/>
    </source>
</evidence>
<keyword evidence="22" id="KW-1185">Reference proteome</keyword>
<dbReference type="Proteomes" id="UP000682877">
    <property type="component" value="Chromosome 1"/>
</dbReference>
<dbReference type="FunFam" id="3.80.10.10:FF:000383">
    <property type="entry name" value="Leucine-rich repeat receptor protein kinase EMS1"/>
    <property type="match status" value="1"/>
</dbReference>
<keyword evidence="11" id="KW-0418">Kinase</keyword>
<evidence type="ECO:0000259" key="20">
    <source>
        <dbReference type="PROSITE" id="PS50011"/>
    </source>
</evidence>
<dbReference type="InterPro" id="IPR021720">
    <property type="entry name" value="Malectin_dom"/>
</dbReference>
<keyword evidence="12" id="KW-0067">ATP-binding</keyword>
<dbReference type="InterPro" id="IPR000719">
    <property type="entry name" value="Prot_kinase_dom"/>
</dbReference>
<reference evidence="21" key="1">
    <citation type="submission" date="2021-01" db="EMBL/GenBank/DDBJ databases">
        <authorList>
            <person name="Bezrukov I."/>
        </authorList>
    </citation>
    <scope>NUCLEOTIDE SEQUENCE</scope>
</reference>
<dbReference type="Gene3D" id="1.10.510.10">
    <property type="entry name" value="Transferase(Phosphotransferase) domain 1"/>
    <property type="match status" value="1"/>
</dbReference>
<evidence type="ECO:0000256" key="4">
    <source>
        <dbReference type="ARBA" id="ARBA00022553"/>
    </source>
</evidence>
<evidence type="ECO:0000256" key="1">
    <source>
        <dbReference type="ARBA" id="ARBA00004479"/>
    </source>
</evidence>
<dbReference type="Pfam" id="PF00560">
    <property type="entry name" value="LRR_1"/>
    <property type="match status" value="3"/>
</dbReference>
<comment type="subcellular location">
    <subcellularLocation>
        <location evidence="1">Membrane</location>
        <topology evidence="1">Single-pass type I membrane protein</topology>
    </subcellularLocation>
</comment>
<comment type="catalytic activity">
    <reaction evidence="17">
        <text>L-threonyl-[protein] + ATP = O-phospho-L-threonyl-[protein] + ADP + H(+)</text>
        <dbReference type="Rhea" id="RHEA:46608"/>
        <dbReference type="Rhea" id="RHEA-COMP:11060"/>
        <dbReference type="Rhea" id="RHEA-COMP:11605"/>
        <dbReference type="ChEBI" id="CHEBI:15378"/>
        <dbReference type="ChEBI" id="CHEBI:30013"/>
        <dbReference type="ChEBI" id="CHEBI:30616"/>
        <dbReference type="ChEBI" id="CHEBI:61977"/>
        <dbReference type="ChEBI" id="CHEBI:456216"/>
        <dbReference type="EC" id="2.7.11.1"/>
    </reaction>
</comment>
<dbReference type="GO" id="GO:0016020">
    <property type="term" value="C:membrane"/>
    <property type="evidence" value="ECO:0007669"/>
    <property type="project" value="UniProtKB-SubCell"/>
</dbReference>
<dbReference type="InterPro" id="IPR011009">
    <property type="entry name" value="Kinase-like_dom_sf"/>
</dbReference>
<evidence type="ECO:0000256" key="10">
    <source>
        <dbReference type="ARBA" id="ARBA00022741"/>
    </source>
</evidence>
<feature type="transmembrane region" description="Helical" evidence="19">
    <location>
        <begin position="539"/>
        <end position="559"/>
    </location>
</feature>
<keyword evidence="13 19" id="KW-1133">Transmembrane helix</keyword>
<dbReference type="Gene3D" id="3.80.10.10">
    <property type="entry name" value="Ribonuclease Inhibitor"/>
    <property type="match status" value="1"/>
</dbReference>
<dbReference type="Pfam" id="PF00069">
    <property type="entry name" value="Pkinase"/>
    <property type="match status" value="1"/>
</dbReference>
<evidence type="ECO:0000313" key="21">
    <source>
        <dbReference type="EMBL" id="CAE5958837.1"/>
    </source>
</evidence>
<keyword evidence="3" id="KW-0723">Serine/threonine-protein kinase</keyword>
<evidence type="ECO:0000256" key="2">
    <source>
        <dbReference type="ARBA" id="ARBA00012513"/>
    </source>
</evidence>
<keyword evidence="8" id="KW-0732">Signal</keyword>
<evidence type="ECO:0000256" key="19">
    <source>
        <dbReference type="SAM" id="Phobius"/>
    </source>
</evidence>
<sequence>MLIHFSVLLLFFTIITIFFAISTSVLSALHPDELNTLEKIATTLGVKGLNLRHGDPCTLGTLTMAQGVSIVPNSERNNTIRCDCSFYNNNTCHITSIELKTLSLPGKLPPELADLRYLQTIDLCRNYLSGTIPMEWASMPHLTSISLCANNLSGNLPSGLQNFKNLTFLGIEANQFTGPIPDEIGNLTNLTGMQFGSNQFTGSLPSSLARLVKLEDFRVSDNNFNGTIPGYIGNWSRLKKLYLYASGLKGPFPDAVARLENLVELIISDTTGINSFPNISSKAIKTLILRNVSLYGSIPSYIWTMQELRILSGLLPCAGSINCTRYQRFLHINCGGDKIVITNSSYKTTYQPDNYKFNEATNQRFGNWGISNTGAFTDYLSEEEQFIFSTSLPLSGNAPDIYKTARRSALSLAYYAFCLENGPYNVKLHFMEIQFSDQELYSRLGRRIFDVYVQGELFLRDFNIKEEANGTLKPLVKEIKSVNVSDHTLEIRLYWAGKGTTLIPKRGNYGPLISAISLCHSLEPRCGAEKTKHDTNYPLIFGVTGALVTVTLLALGLYAQKRCRGEKNKRERDLRAQGLQTVWLHEEEHTHISTKVAGTIGYMAPEYALWGQLTEKADVYSFGVVAMEIVSGKSNTKQQGSADHVSLINWALTLQQKGDIMEIIDPILEGDFNSKEVVRMIKVSLLCTNSSPSLRPTMSEAVQMLEGEIEVTQVFSDPDLYGHNWSISKRRDIETHGISSTSDVTDQTTTTMRSSFSGYDLYPLYPESMILNSTVEFSSSSQ</sequence>
<dbReference type="GO" id="GO:0005524">
    <property type="term" value="F:ATP binding"/>
    <property type="evidence" value="ECO:0007669"/>
    <property type="project" value="UniProtKB-KW"/>
</dbReference>
<dbReference type="FunFam" id="2.60.120.430:FF:000004">
    <property type="entry name" value="Putative leucine-rich repeat receptor-like serine/threonine-protein kinase"/>
    <property type="match status" value="1"/>
</dbReference>
<dbReference type="Gene3D" id="2.60.120.430">
    <property type="entry name" value="Galactose-binding lectin"/>
    <property type="match status" value="1"/>
</dbReference>
<keyword evidence="5" id="KW-0433">Leucine-rich repeat</keyword>
<evidence type="ECO:0000313" key="22">
    <source>
        <dbReference type="Proteomes" id="UP000682877"/>
    </source>
</evidence>
<protein>
    <recommendedName>
        <fullName evidence="2">non-specific serine/threonine protein kinase</fullName>
        <ecNumber evidence="2">2.7.11.1</ecNumber>
    </recommendedName>
</protein>
<evidence type="ECO:0000256" key="13">
    <source>
        <dbReference type="ARBA" id="ARBA00022989"/>
    </source>
</evidence>
<evidence type="ECO:0000256" key="5">
    <source>
        <dbReference type="ARBA" id="ARBA00022614"/>
    </source>
</evidence>
<evidence type="ECO:0000256" key="14">
    <source>
        <dbReference type="ARBA" id="ARBA00023136"/>
    </source>
</evidence>
<gene>
    <name evidence="21" type="ORF">AARE701A_LOCUS2403</name>
</gene>
<dbReference type="SUPFAM" id="SSF56112">
    <property type="entry name" value="Protein kinase-like (PK-like)"/>
    <property type="match status" value="1"/>
</dbReference>
<organism evidence="21 22">
    <name type="scientific">Arabidopsis arenosa</name>
    <name type="common">Sand rock-cress</name>
    <name type="synonym">Cardaminopsis arenosa</name>
    <dbReference type="NCBI Taxonomy" id="38785"/>
    <lineage>
        <taxon>Eukaryota</taxon>
        <taxon>Viridiplantae</taxon>
        <taxon>Streptophyta</taxon>
        <taxon>Embryophyta</taxon>
        <taxon>Tracheophyta</taxon>
        <taxon>Spermatophyta</taxon>
        <taxon>Magnoliopsida</taxon>
        <taxon>eudicotyledons</taxon>
        <taxon>Gunneridae</taxon>
        <taxon>Pentapetalae</taxon>
        <taxon>rosids</taxon>
        <taxon>malvids</taxon>
        <taxon>Brassicales</taxon>
        <taxon>Brassicaceae</taxon>
        <taxon>Camelineae</taxon>
        <taxon>Arabidopsis</taxon>
    </lineage>
</organism>
<keyword evidence="10" id="KW-0547">Nucleotide-binding</keyword>
<evidence type="ECO:0000256" key="17">
    <source>
        <dbReference type="ARBA" id="ARBA00047899"/>
    </source>
</evidence>
<dbReference type="InterPro" id="IPR032675">
    <property type="entry name" value="LRR_dom_sf"/>
</dbReference>
<evidence type="ECO:0000256" key="16">
    <source>
        <dbReference type="ARBA" id="ARBA00023180"/>
    </source>
</evidence>
<evidence type="ECO:0000256" key="18">
    <source>
        <dbReference type="ARBA" id="ARBA00048679"/>
    </source>
</evidence>
<accession>A0A8S1ZJB9</accession>
<dbReference type="PANTHER" id="PTHR48006:SF66">
    <property type="entry name" value="PROTEIN KINASE DOMAIN-CONTAINING PROTEIN"/>
    <property type="match status" value="1"/>
</dbReference>
<keyword evidence="9" id="KW-0677">Repeat</keyword>
<dbReference type="PANTHER" id="PTHR48006">
    <property type="entry name" value="LEUCINE-RICH REPEAT-CONTAINING PROTEIN DDB_G0281931-RELATED"/>
    <property type="match status" value="1"/>
</dbReference>
<evidence type="ECO:0000256" key="7">
    <source>
        <dbReference type="ARBA" id="ARBA00022692"/>
    </source>
</evidence>
<keyword evidence="16" id="KW-0325">Glycoprotein</keyword>
<feature type="domain" description="Protein kinase" evidence="20">
    <location>
        <begin position="238"/>
        <end position="715"/>
    </location>
</feature>
<proteinExistence type="predicted"/>
<dbReference type="PROSITE" id="PS50011">
    <property type="entry name" value="PROTEIN_KINASE_DOM"/>
    <property type="match status" value="1"/>
</dbReference>
<dbReference type="GO" id="GO:0004674">
    <property type="term" value="F:protein serine/threonine kinase activity"/>
    <property type="evidence" value="ECO:0007669"/>
    <property type="project" value="UniProtKB-KW"/>
</dbReference>